<sequence>MRNMTDPMLINCGSHGKRVSAVVCKHLQDSAGALAGFIENSSDPHDLQAWFHWCEEKFEQEGGMTDAFRAFNGVAIVCIVCYREAKARHTAPAN</sequence>
<dbReference type="EMBL" id="NISI01000005">
    <property type="protein sequence ID" value="OWR03686.1"/>
    <property type="molecule type" value="Genomic_DNA"/>
</dbReference>
<evidence type="ECO:0000313" key="2">
    <source>
        <dbReference type="Proteomes" id="UP000197446"/>
    </source>
</evidence>
<dbReference type="AlphaFoldDB" id="A0A254N6L7"/>
<comment type="caution">
    <text evidence="1">The sequence shown here is derived from an EMBL/GenBank/DDBJ whole genome shotgun (WGS) entry which is preliminary data.</text>
</comment>
<organism evidence="1 2">
    <name type="scientific">Roseateles puraquae</name>
    <dbReference type="NCBI Taxonomy" id="431059"/>
    <lineage>
        <taxon>Bacteria</taxon>
        <taxon>Pseudomonadati</taxon>
        <taxon>Pseudomonadota</taxon>
        <taxon>Betaproteobacteria</taxon>
        <taxon>Burkholderiales</taxon>
        <taxon>Sphaerotilaceae</taxon>
        <taxon>Roseateles</taxon>
    </lineage>
</organism>
<reference evidence="1 2" key="1">
    <citation type="journal article" date="2007" name="Int. J. Syst. Evol. Microbiol.">
        <title>Description of Pelomonas aquatica sp. nov. and Pelomonas puraquae sp. nov., isolated from industrial and haemodialysis water.</title>
        <authorList>
            <person name="Gomila M."/>
            <person name="Bowien B."/>
            <person name="Falsen E."/>
            <person name="Moore E.R."/>
            <person name="Lalucat J."/>
        </authorList>
    </citation>
    <scope>NUCLEOTIDE SEQUENCE [LARGE SCALE GENOMIC DNA]</scope>
    <source>
        <strain evidence="1 2">CCUG 52769</strain>
    </source>
</reference>
<dbReference type="Proteomes" id="UP000197446">
    <property type="component" value="Unassembled WGS sequence"/>
</dbReference>
<proteinExistence type="predicted"/>
<name>A0A254N6L7_9BURK</name>
<evidence type="ECO:0000313" key="1">
    <source>
        <dbReference type="EMBL" id="OWR03686.1"/>
    </source>
</evidence>
<dbReference type="OrthoDB" id="72428at2"/>
<keyword evidence="2" id="KW-1185">Reference proteome</keyword>
<accession>A0A254N6L7</accession>
<gene>
    <name evidence="1" type="ORF">CDO81_14470</name>
</gene>
<protein>
    <submittedName>
        <fullName evidence="1">Uncharacterized protein</fullName>
    </submittedName>
</protein>